<proteinExistence type="predicted"/>
<name>A0A6M1TFN4_9BACT</name>
<reference evidence="2 3" key="1">
    <citation type="submission" date="2020-02" db="EMBL/GenBank/DDBJ databases">
        <title>Aliifodinibius halophilus 2W32, complete genome.</title>
        <authorList>
            <person name="Li Y."/>
            <person name="Wu S."/>
        </authorList>
    </citation>
    <scope>NUCLEOTIDE SEQUENCE [LARGE SCALE GENOMIC DNA]</scope>
    <source>
        <strain evidence="2 3">2W32</strain>
    </source>
</reference>
<feature type="transmembrane region" description="Helical" evidence="1">
    <location>
        <begin position="28"/>
        <end position="47"/>
    </location>
</feature>
<organism evidence="2 3">
    <name type="scientific">Fodinibius halophilus</name>
    <dbReference type="NCBI Taxonomy" id="1736908"/>
    <lineage>
        <taxon>Bacteria</taxon>
        <taxon>Pseudomonadati</taxon>
        <taxon>Balneolota</taxon>
        <taxon>Balneolia</taxon>
        <taxon>Balneolales</taxon>
        <taxon>Balneolaceae</taxon>
        <taxon>Fodinibius</taxon>
    </lineage>
</organism>
<keyword evidence="1" id="KW-1133">Transmembrane helix</keyword>
<dbReference type="Proteomes" id="UP000479132">
    <property type="component" value="Unassembled WGS sequence"/>
</dbReference>
<protein>
    <submittedName>
        <fullName evidence="2">Uncharacterized protein</fullName>
    </submittedName>
</protein>
<feature type="transmembrane region" description="Helical" evidence="1">
    <location>
        <begin position="99"/>
        <end position="119"/>
    </location>
</feature>
<gene>
    <name evidence="2" type="ORF">G3569_03705</name>
</gene>
<feature type="transmembrane region" description="Helical" evidence="1">
    <location>
        <begin position="59"/>
        <end position="79"/>
    </location>
</feature>
<evidence type="ECO:0000256" key="1">
    <source>
        <dbReference type="SAM" id="Phobius"/>
    </source>
</evidence>
<evidence type="ECO:0000313" key="2">
    <source>
        <dbReference type="EMBL" id="NGP87450.1"/>
    </source>
</evidence>
<keyword evidence="3" id="KW-1185">Reference proteome</keyword>
<feature type="transmembrane region" description="Helical" evidence="1">
    <location>
        <begin position="5"/>
        <end position="22"/>
    </location>
</feature>
<dbReference type="EMBL" id="JAALLS010000003">
    <property type="protein sequence ID" value="NGP87450.1"/>
    <property type="molecule type" value="Genomic_DNA"/>
</dbReference>
<accession>A0A6M1TFN4</accession>
<sequence length="128" mass="14187">MAGQLYVGSITAVTATSLYLSIVRPNMFLLLISIFSFYLTWSGFRAIHWKNKPMGTIPYIFNLVLTGAVALSGLAMIGLPVAVWSGMEFPSVISRFDTVLLAFGLINTTMSAFDLINLYRPAHNSKFW</sequence>
<keyword evidence="1" id="KW-0812">Transmembrane</keyword>
<dbReference type="RefSeq" id="WP_165266216.1">
    <property type="nucleotide sequence ID" value="NZ_JAALLS010000003.1"/>
</dbReference>
<evidence type="ECO:0000313" key="3">
    <source>
        <dbReference type="Proteomes" id="UP000479132"/>
    </source>
</evidence>
<keyword evidence="1" id="KW-0472">Membrane</keyword>
<dbReference type="AlphaFoldDB" id="A0A6M1TFN4"/>
<comment type="caution">
    <text evidence="2">The sequence shown here is derived from an EMBL/GenBank/DDBJ whole genome shotgun (WGS) entry which is preliminary data.</text>
</comment>